<keyword evidence="2" id="KW-1185">Reference proteome</keyword>
<evidence type="ECO:0000313" key="2">
    <source>
        <dbReference type="Proteomes" id="UP001500967"/>
    </source>
</evidence>
<accession>A0ABN0TJ85</accession>
<sequence length="177" mass="19204">MVDAAEAVVADDAMSRDGFAWFRGDADAIEAHRDGLTLDGQGLSPVMLTAAKLMPATSRADGDAFWVEQTREVHTRTAAAYGLVLVPDPRDAVHQLTGGRLLQRLHLAATVAGLGLQHMNQITERIDREGPSSRFGTRLASIVGRPELEVLATVRIGYPERAARRSPRRPATEVSLR</sequence>
<evidence type="ECO:0000313" key="1">
    <source>
        <dbReference type="EMBL" id="GAA0223060.1"/>
    </source>
</evidence>
<comment type="caution">
    <text evidence="1">The sequence shown here is derived from an EMBL/GenBank/DDBJ whole genome shotgun (WGS) entry which is preliminary data.</text>
</comment>
<gene>
    <name evidence="1" type="ORF">GCM10009539_05330</name>
</gene>
<dbReference type="SUPFAM" id="SSF55469">
    <property type="entry name" value="FMN-dependent nitroreductase-like"/>
    <property type="match status" value="1"/>
</dbReference>
<reference evidence="1 2" key="1">
    <citation type="journal article" date="2019" name="Int. J. Syst. Evol. Microbiol.">
        <title>The Global Catalogue of Microorganisms (GCM) 10K type strain sequencing project: providing services to taxonomists for standard genome sequencing and annotation.</title>
        <authorList>
            <consortium name="The Broad Institute Genomics Platform"/>
            <consortium name="The Broad Institute Genome Sequencing Center for Infectious Disease"/>
            <person name="Wu L."/>
            <person name="Ma J."/>
        </authorList>
    </citation>
    <scope>NUCLEOTIDE SEQUENCE [LARGE SCALE GENOMIC DNA]</scope>
    <source>
        <strain evidence="1 2">JCM 10425</strain>
    </source>
</reference>
<name>A0ABN0TJ85_9ACTN</name>
<proteinExistence type="predicted"/>
<organism evidence="1 2">
    <name type="scientific">Cryptosporangium japonicum</name>
    <dbReference type="NCBI Taxonomy" id="80872"/>
    <lineage>
        <taxon>Bacteria</taxon>
        <taxon>Bacillati</taxon>
        <taxon>Actinomycetota</taxon>
        <taxon>Actinomycetes</taxon>
        <taxon>Cryptosporangiales</taxon>
        <taxon>Cryptosporangiaceae</taxon>
        <taxon>Cryptosporangium</taxon>
    </lineage>
</organism>
<dbReference type="InterPro" id="IPR000415">
    <property type="entry name" value="Nitroreductase-like"/>
</dbReference>
<protein>
    <recommendedName>
        <fullName evidence="3">Nitroreductase</fullName>
    </recommendedName>
</protein>
<dbReference type="EMBL" id="BAAAGX010000003">
    <property type="protein sequence ID" value="GAA0223060.1"/>
    <property type="molecule type" value="Genomic_DNA"/>
</dbReference>
<evidence type="ECO:0008006" key="3">
    <source>
        <dbReference type="Google" id="ProtNLM"/>
    </source>
</evidence>
<dbReference type="Gene3D" id="3.40.109.10">
    <property type="entry name" value="NADH Oxidase"/>
    <property type="match status" value="1"/>
</dbReference>
<dbReference type="Proteomes" id="UP001500967">
    <property type="component" value="Unassembled WGS sequence"/>
</dbReference>